<dbReference type="GO" id="GO:0030276">
    <property type="term" value="F:clathrin binding"/>
    <property type="evidence" value="ECO:0007669"/>
    <property type="project" value="TreeGrafter"/>
</dbReference>
<evidence type="ECO:0000256" key="4">
    <source>
        <dbReference type="ARBA" id="ARBA00022553"/>
    </source>
</evidence>
<sequence>MAQAARQVIRGTKNLVKGYSDVQVKVRQATSNDPWGPPGHLMGEIAEATNNHRDFLEIMEILDKRLNDSGKNWRHVFKALTLLDYLLHCGSEGVISYAKENLYVIKTLKEFQYIDEDGRDQGQNVRQKSKDIVDLLADEARLKEERKNRGRGYGGFSDYNGGRSSSPRGGSYLEDDRERDRERAARSQPNNDDAELQRALEESRRTAELDEKRRQDRDRVAKEEEDLQRAMQMSRDEDEGRRLQEEEYRRREEEEARRRQQMLQQQQYMQHSQGDFYGGGYGQMPQQQYQQPQPAFDPFAQMYASQQQNYGQQYNIQSQQLPQQQPQSGFNPFGQQNAFVSQQQGNPFGQSGTLPLTNQVTGPQTTTQATQLARNTAQIDPFANLATNRQQQGATYGANASASSLTASSANPFGATGAQQQQPVDVFGSASSLQQPAMQTTDFFNGQQQVQTNAAPSSNQNQWGIDSLVNLNPQALVSAPQQSSPSTFGSSNQSSKNPFQTASVASTGSQQWPGGQKGPSLLELQRQAQMPQGFQGSSPAGFAAYGGGSFIAGQPSAQSTFQQPAFGGAGQYSQQVQQASLF</sequence>
<feature type="domain" description="ENTH" evidence="7">
    <location>
        <begin position="14"/>
        <end position="146"/>
    </location>
</feature>
<dbReference type="OMA" id="FAEIMEV"/>
<feature type="compositionally biased region" description="Basic and acidic residues" evidence="6">
    <location>
        <begin position="234"/>
        <end position="258"/>
    </location>
</feature>
<feature type="compositionally biased region" description="Low complexity" evidence="6">
    <location>
        <begin position="261"/>
        <end position="270"/>
    </location>
</feature>
<evidence type="ECO:0000256" key="6">
    <source>
        <dbReference type="SAM" id="MobiDB-lite"/>
    </source>
</evidence>
<dbReference type="Pfam" id="PF01417">
    <property type="entry name" value="ENTH"/>
    <property type="match status" value="1"/>
</dbReference>
<dbReference type="Gene3D" id="1.25.40.90">
    <property type="match status" value="1"/>
</dbReference>
<comment type="subcellular location">
    <subcellularLocation>
        <location evidence="1">Cytoplasm</location>
    </subcellularLocation>
</comment>
<keyword evidence="4" id="KW-0597">Phosphoprotein</keyword>
<proteinExistence type="inferred from homology"/>
<feature type="compositionally biased region" description="Basic and acidic residues" evidence="6">
    <location>
        <begin position="195"/>
        <end position="222"/>
    </location>
</feature>
<feature type="compositionally biased region" description="Basic and acidic residues" evidence="6">
    <location>
        <begin position="174"/>
        <end position="185"/>
    </location>
</feature>
<evidence type="ECO:0000256" key="2">
    <source>
        <dbReference type="ARBA" id="ARBA00010130"/>
    </source>
</evidence>
<name>A0A139AK14_GONPJ</name>
<evidence type="ECO:0000313" key="8">
    <source>
        <dbReference type="EMBL" id="KXS16765.1"/>
    </source>
</evidence>
<evidence type="ECO:0000313" key="9">
    <source>
        <dbReference type="Proteomes" id="UP000070544"/>
    </source>
</evidence>
<dbReference type="PROSITE" id="PS50330">
    <property type="entry name" value="UIM"/>
    <property type="match status" value="2"/>
</dbReference>
<dbReference type="PANTHER" id="PTHR12276">
    <property type="entry name" value="EPSIN/ENT-RELATED"/>
    <property type="match status" value="1"/>
</dbReference>
<evidence type="ECO:0000256" key="3">
    <source>
        <dbReference type="ARBA" id="ARBA00022490"/>
    </source>
</evidence>
<keyword evidence="3" id="KW-0963">Cytoplasm</keyword>
<dbReference type="AlphaFoldDB" id="A0A139AK14"/>
<dbReference type="SMART" id="SM00273">
    <property type="entry name" value="ENTH"/>
    <property type="match status" value="1"/>
</dbReference>
<gene>
    <name evidence="8" type="ORF">M427DRAFT_55107</name>
</gene>
<evidence type="ECO:0000259" key="7">
    <source>
        <dbReference type="PROSITE" id="PS50942"/>
    </source>
</evidence>
<dbReference type="CDD" id="cd16991">
    <property type="entry name" value="ENTH_Ent1_Ent2"/>
    <property type="match status" value="1"/>
</dbReference>
<dbReference type="EMBL" id="KQ965750">
    <property type="protein sequence ID" value="KXS16765.1"/>
    <property type="molecule type" value="Genomic_DNA"/>
</dbReference>
<dbReference type="GO" id="GO:0005768">
    <property type="term" value="C:endosome"/>
    <property type="evidence" value="ECO:0007669"/>
    <property type="project" value="TreeGrafter"/>
</dbReference>
<dbReference type="GO" id="GO:0005543">
    <property type="term" value="F:phospholipid binding"/>
    <property type="evidence" value="ECO:0007669"/>
    <property type="project" value="TreeGrafter"/>
</dbReference>
<dbReference type="InterPro" id="IPR013809">
    <property type="entry name" value="ENTH"/>
</dbReference>
<feature type="compositionally biased region" description="Low complexity" evidence="6">
    <location>
        <begin position="161"/>
        <end position="171"/>
    </location>
</feature>
<keyword evidence="5" id="KW-0446">Lipid-binding</keyword>
<dbReference type="GO" id="GO:0006897">
    <property type="term" value="P:endocytosis"/>
    <property type="evidence" value="ECO:0007669"/>
    <property type="project" value="TreeGrafter"/>
</dbReference>
<organism evidence="8 9">
    <name type="scientific">Gonapodya prolifera (strain JEL478)</name>
    <name type="common">Monoblepharis prolifera</name>
    <dbReference type="NCBI Taxonomy" id="1344416"/>
    <lineage>
        <taxon>Eukaryota</taxon>
        <taxon>Fungi</taxon>
        <taxon>Fungi incertae sedis</taxon>
        <taxon>Chytridiomycota</taxon>
        <taxon>Chytridiomycota incertae sedis</taxon>
        <taxon>Monoblepharidomycetes</taxon>
        <taxon>Monoblepharidales</taxon>
        <taxon>Gonapodyaceae</taxon>
        <taxon>Gonapodya</taxon>
    </lineage>
</organism>
<feature type="region of interest" description="Disordered" evidence="6">
    <location>
        <begin position="146"/>
        <end position="290"/>
    </location>
</feature>
<dbReference type="SUPFAM" id="SSF48464">
    <property type="entry name" value="ENTH/VHS domain"/>
    <property type="match status" value="1"/>
</dbReference>
<feature type="region of interest" description="Disordered" evidence="6">
    <location>
        <begin position="477"/>
        <end position="519"/>
    </location>
</feature>
<dbReference type="SMART" id="SM00726">
    <property type="entry name" value="UIM"/>
    <property type="match status" value="2"/>
</dbReference>
<dbReference type="PANTHER" id="PTHR12276:SF110">
    <property type="entry name" value="EPSIN-1-RELATED"/>
    <property type="match status" value="1"/>
</dbReference>
<dbReference type="Pfam" id="PF02809">
    <property type="entry name" value="UIM"/>
    <property type="match status" value="2"/>
</dbReference>
<reference evidence="8 9" key="1">
    <citation type="journal article" date="2015" name="Genome Biol. Evol.">
        <title>Phylogenomic analyses indicate that early fungi evolved digesting cell walls of algal ancestors of land plants.</title>
        <authorList>
            <person name="Chang Y."/>
            <person name="Wang S."/>
            <person name="Sekimoto S."/>
            <person name="Aerts A.L."/>
            <person name="Choi C."/>
            <person name="Clum A."/>
            <person name="LaButti K.M."/>
            <person name="Lindquist E.A."/>
            <person name="Yee Ngan C."/>
            <person name="Ohm R.A."/>
            <person name="Salamov A.A."/>
            <person name="Grigoriev I.V."/>
            <person name="Spatafora J.W."/>
            <person name="Berbee M.L."/>
        </authorList>
    </citation>
    <scope>NUCLEOTIDE SEQUENCE [LARGE SCALE GENOMIC DNA]</scope>
    <source>
        <strain evidence="8 9">JEL478</strain>
    </source>
</reference>
<dbReference type="InterPro" id="IPR003903">
    <property type="entry name" value="UIM_dom"/>
</dbReference>
<dbReference type="FunFam" id="1.25.40.90:FF:000006">
    <property type="entry name" value="Clathrin interactor 1"/>
    <property type="match status" value="1"/>
</dbReference>
<dbReference type="Proteomes" id="UP000070544">
    <property type="component" value="Unassembled WGS sequence"/>
</dbReference>
<feature type="compositionally biased region" description="Polar residues" evidence="6">
    <location>
        <begin position="477"/>
        <end position="513"/>
    </location>
</feature>
<keyword evidence="9" id="KW-1185">Reference proteome</keyword>
<dbReference type="GO" id="GO:0005886">
    <property type="term" value="C:plasma membrane"/>
    <property type="evidence" value="ECO:0007669"/>
    <property type="project" value="TreeGrafter"/>
</dbReference>
<dbReference type="STRING" id="1344416.A0A139AK14"/>
<dbReference type="OrthoDB" id="4033880at2759"/>
<evidence type="ECO:0000256" key="1">
    <source>
        <dbReference type="ARBA" id="ARBA00004496"/>
    </source>
</evidence>
<evidence type="ECO:0000256" key="5">
    <source>
        <dbReference type="ARBA" id="ARBA00023121"/>
    </source>
</evidence>
<feature type="region of interest" description="Disordered" evidence="6">
    <location>
        <begin position="342"/>
        <end position="371"/>
    </location>
</feature>
<dbReference type="PROSITE" id="PS50942">
    <property type="entry name" value="ENTH"/>
    <property type="match status" value="1"/>
</dbReference>
<dbReference type="GO" id="GO:0030125">
    <property type="term" value="C:clathrin vesicle coat"/>
    <property type="evidence" value="ECO:0007669"/>
    <property type="project" value="TreeGrafter"/>
</dbReference>
<protein>
    <submittedName>
        <fullName evidence="8">ENTH-domain-containing protein</fullName>
    </submittedName>
</protein>
<accession>A0A139AK14</accession>
<dbReference type="GO" id="GO:0007015">
    <property type="term" value="P:actin filament organization"/>
    <property type="evidence" value="ECO:0007669"/>
    <property type="project" value="TreeGrafter"/>
</dbReference>
<dbReference type="InterPro" id="IPR008942">
    <property type="entry name" value="ENTH_VHS"/>
</dbReference>
<comment type="similarity">
    <text evidence="2">Belongs to the epsin family.</text>
</comment>